<protein>
    <submittedName>
        <fullName evidence="1">Uncharacterized protein</fullName>
    </submittedName>
</protein>
<name>A0A0F9F4T8_9ZZZZ</name>
<proteinExistence type="predicted"/>
<evidence type="ECO:0000313" key="1">
    <source>
        <dbReference type="EMBL" id="KKL81439.1"/>
    </source>
</evidence>
<reference evidence="1" key="1">
    <citation type="journal article" date="2015" name="Nature">
        <title>Complex archaea that bridge the gap between prokaryotes and eukaryotes.</title>
        <authorList>
            <person name="Spang A."/>
            <person name="Saw J.H."/>
            <person name="Jorgensen S.L."/>
            <person name="Zaremba-Niedzwiedzka K."/>
            <person name="Martijn J."/>
            <person name="Lind A.E."/>
            <person name="van Eijk R."/>
            <person name="Schleper C."/>
            <person name="Guy L."/>
            <person name="Ettema T.J."/>
        </authorList>
    </citation>
    <scope>NUCLEOTIDE SEQUENCE</scope>
</reference>
<sequence length="252" mass="28938">MVTAAKETKPKTYRWDYFLREMADSLPAQQSRALMERVARYRKLEWKNVRRQLQTDFSWAVSDDAEPHWIDVGSAVYWREITTVKGQTSDGKPAVTHGVDKGDWVSQPSGEWEHTPPLPANNAAQIAQRLRKGFRLRPPGDKPDVWRAVESAVQPVVEAEIEPPKFTCDRHGHYGFRTWDHYINHCTHFKEPPIAEAPVEVIENLNKYDYACYEHNQGFNNAKHAAQHRQNIMGRGGRAIHATVQEMALDKG</sequence>
<dbReference type="AlphaFoldDB" id="A0A0F9F4T8"/>
<dbReference type="EMBL" id="LAZR01022563">
    <property type="protein sequence ID" value="KKL81439.1"/>
    <property type="molecule type" value="Genomic_DNA"/>
</dbReference>
<comment type="caution">
    <text evidence="1">The sequence shown here is derived from an EMBL/GenBank/DDBJ whole genome shotgun (WGS) entry which is preliminary data.</text>
</comment>
<organism evidence="1">
    <name type="scientific">marine sediment metagenome</name>
    <dbReference type="NCBI Taxonomy" id="412755"/>
    <lineage>
        <taxon>unclassified sequences</taxon>
        <taxon>metagenomes</taxon>
        <taxon>ecological metagenomes</taxon>
    </lineage>
</organism>
<accession>A0A0F9F4T8</accession>
<gene>
    <name evidence="1" type="ORF">LCGC14_1994760</name>
</gene>